<keyword evidence="7" id="KW-0408">Iron</keyword>
<dbReference type="HOGENOM" id="CLU_003827_7_3_5"/>
<dbReference type="RefSeq" id="WP_021100838.1">
    <property type="nucleotide sequence ID" value="NZ_KE557306.1"/>
</dbReference>
<dbReference type="InterPro" id="IPR001433">
    <property type="entry name" value="OxRdtase_FAD/NAD-bd"/>
</dbReference>
<dbReference type="InterPro" id="IPR017927">
    <property type="entry name" value="FAD-bd_FR_type"/>
</dbReference>
<evidence type="ECO:0000256" key="3">
    <source>
        <dbReference type="ARBA" id="ARBA00022714"/>
    </source>
</evidence>
<dbReference type="PATRIC" id="fig|1123360.3.peg.2261"/>
<name>S9QIQ0_9RHOB</name>
<keyword evidence="4" id="KW-0479">Metal-binding</keyword>
<keyword evidence="6" id="KW-0560">Oxidoreductase</keyword>
<evidence type="ECO:0000313" key="11">
    <source>
        <dbReference type="EMBL" id="EPX79458.1"/>
    </source>
</evidence>
<dbReference type="GO" id="GO:0051537">
    <property type="term" value="F:2 iron, 2 sulfur cluster binding"/>
    <property type="evidence" value="ECO:0007669"/>
    <property type="project" value="UniProtKB-KW"/>
</dbReference>
<evidence type="ECO:0000256" key="9">
    <source>
        <dbReference type="ARBA" id="ARBA00034078"/>
    </source>
</evidence>
<keyword evidence="2" id="KW-0285">Flavoprotein</keyword>
<comment type="caution">
    <text evidence="11">The sequence shown here is derived from an EMBL/GenBank/DDBJ whole genome shotgun (WGS) entry which is preliminary data.</text>
</comment>
<dbReference type="Pfam" id="PF08022">
    <property type="entry name" value="FAD_binding_8"/>
    <property type="match status" value="1"/>
</dbReference>
<dbReference type="Gene3D" id="2.40.30.10">
    <property type="entry name" value="Translation factors"/>
    <property type="match status" value="1"/>
</dbReference>
<dbReference type="PRINTS" id="PR00371">
    <property type="entry name" value="FPNCR"/>
</dbReference>
<dbReference type="PANTHER" id="PTHR47354">
    <property type="entry name" value="NADH OXIDOREDUCTASE HCR"/>
    <property type="match status" value="1"/>
</dbReference>
<dbReference type="PANTHER" id="PTHR47354:SF8">
    <property type="entry name" value="1,2-PHENYLACETYL-COA EPOXIDASE, SUBUNIT E"/>
    <property type="match status" value="1"/>
</dbReference>
<dbReference type="InterPro" id="IPR013112">
    <property type="entry name" value="FAD-bd_8"/>
</dbReference>
<dbReference type="AlphaFoldDB" id="S9QIQ0"/>
<evidence type="ECO:0000256" key="5">
    <source>
        <dbReference type="ARBA" id="ARBA00022827"/>
    </source>
</evidence>
<reference evidence="12" key="1">
    <citation type="journal article" date="2013" name="Stand. Genomic Sci.">
        <title>Genome sequence of the Litoreibacter arenae type strain (DSM 19593(T)), a member of the Roseobacter clade isolated from sea sand.</title>
        <authorList>
            <person name="Riedel T."/>
            <person name="Fiebig A."/>
            <person name="Petersen J."/>
            <person name="Gronow S."/>
            <person name="Kyrpides N.C."/>
            <person name="Goker M."/>
            <person name="Klenk H.P."/>
        </authorList>
    </citation>
    <scope>NUCLEOTIDE SEQUENCE [LARGE SCALE GENOMIC DNA]</scope>
    <source>
        <strain evidence="12">DSM 19593</strain>
    </source>
</reference>
<evidence type="ECO:0000256" key="4">
    <source>
        <dbReference type="ARBA" id="ARBA00022723"/>
    </source>
</evidence>
<dbReference type="PROSITE" id="PS51384">
    <property type="entry name" value="FAD_FR"/>
    <property type="match status" value="1"/>
</dbReference>
<evidence type="ECO:0000313" key="12">
    <source>
        <dbReference type="Proteomes" id="UP000015351"/>
    </source>
</evidence>
<comment type="cofactor">
    <cofactor evidence="9">
        <name>[2Fe-2S] cluster</name>
        <dbReference type="ChEBI" id="CHEBI:190135"/>
    </cofactor>
</comment>
<dbReference type="EMBL" id="AONI01000010">
    <property type="protein sequence ID" value="EPX79458.1"/>
    <property type="molecule type" value="Genomic_DNA"/>
</dbReference>
<dbReference type="GO" id="GO:0046872">
    <property type="term" value="F:metal ion binding"/>
    <property type="evidence" value="ECO:0007669"/>
    <property type="project" value="UniProtKB-KW"/>
</dbReference>
<feature type="domain" description="FAD-binding FR-type" evidence="10">
    <location>
        <begin position="1"/>
        <end position="101"/>
    </location>
</feature>
<dbReference type="SUPFAM" id="SSF52343">
    <property type="entry name" value="Ferredoxin reductase-like, C-terminal NADP-linked domain"/>
    <property type="match status" value="1"/>
</dbReference>
<sequence length="223" mass="24424">MTHKLTLKSIAPVTHNTYHLTMDRPEGFSFEPGQATEIAIDKDGWRDEARPFTMVSQPEDDELAFVIKSYPDHDGMTEQVATLSKGDGLLVETPFGAITDHGPGVFIAGGAGITPFISILRKRDRDGTLDGAHLIFSNATEKDIILKDEFDRMNGLKKTYIVTNDPDSPHSGDQLDASTLDELIGSKDQAFYICGPGPMVDDVRDALKEIGVSEDNIVTEDGW</sequence>
<dbReference type="Pfam" id="PF00175">
    <property type="entry name" value="NAD_binding_1"/>
    <property type="match status" value="1"/>
</dbReference>
<comment type="cofactor">
    <cofactor evidence="1">
        <name>FAD</name>
        <dbReference type="ChEBI" id="CHEBI:57692"/>
    </cofactor>
</comment>
<keyword evidence="3" id="KW-0001">2Fe-2S</keyword>
<proteinExistence type="predicted"/>
<dbReference type="PRINTS" id="PR00410">
    <property type="entry name" value="PHEHYDRXLASE"/>
</dbReference>
<dbReference type="SUPFAM" id="SSF63380">
    <property type="entry name" value="Riboflavin synthase domain-like"/>
    <property type="match status" value="1"/>
</dbReference>
<dbReference type="InterPro" id="IPR050415">
    <property type="entry name" value="MRET"/>
</dbReference>
<dbReference type="Proteomes" id="UP000015351">
    <property type="component" value="Unassembled WGS sequence"/>
</dbReference>
<dbReference type="eggNOG" id="COG1018">
    <property type="taxonomic scope" value="Bacteria"/>
</dbReference>
<evidence type="ECO:0000256" key="7">
    <source>
        <dbReference type="ARBA" id="ARBA00023004"/>
    </source>
</evidence>
<dbReference type="InterPro" id="IPR039261">
    <property type="entry name" value="FNR_nucleotide-bd"/>
</dbReference>
<dbReference type="Gene3D" id="3.40.50.80">
    <property type="entry name" value="Nucleotide-binding domain of ferredoxin-NADP reductase (FNR) module"/>
    <property type="match status" value="1"/>
</dbReference>
<dbReference type="GO" id="GO:0050660">
    <property type="term" value="F:flavin adenine dinucleotide binding"/>
    <property type="evidence" value="ECO:0007669"/>
    <property type="project" value="TreeGrafter"/>
</dbReference>
<gene>
    <name evidence="11" type="ORF">thalar_02283</name>
</gene>
<dbReference type="STRING" id="1123360.thalar_02283"/>
<keyword evidence="8" id="KW-0411">Iron-sulfur</keyword>
<protein>
    <submittedName>
        <fullName evidence="11">Ferredoxin reductase</fullName>
    </submittedName>
</protein>
<dbReference type="CDD" id="cd06196">
    <property type="entry name" value="FNR_like_1"/>
    <property type="match status" value="1"/>
</dbReference>
<keyword evidence="12" id="KW-1185">Reference proteome</keyword>
<keyword evidence="5" id="KW-0274">FAD</keyword>
<evidence type="ECO:0000259" key="10">
    <source>
        <dbReference type="PROSITE" id="PS51384"/>
    </source>
</evidence>
<dbReference type="GO" id="GO:0016491">
    <property type="term" value="F:oxidoreductase activity"/>
    <property type="evidence" value="ECO:0007669"/>
    <property type="project" value="UniProtKB-KW"/>
</dbReference>
<evidence type="ECO:0000256" key="6">
    <source>
        <dbReference type="ARBA" id="ARBA00023002"/>
    </source>
</evidence>
<accession>S9QIQ0</accession>
<dbReference type="InterPro" id="IPR001709">
    <property type="entry name" value="Flavoprot_Pyr_Nucl_cyt_Rdtase"/>
</dbReference>
<evidence type="ECO:0000256" key="8">
    <source>
        <dbReference type="ARBA" id="ARBA00023014"/>
    </source>
</evidence>
<evidence type="ECO:0000256" key="1">
    <source>
        <dbReference type="ARBA" id="ARBA00001974"/>
    </source>
</evidence>
<dbReference type="InterPro" id="IPR017938">
    <property type="entry name" value="Riboflavin_synthase-like_b-brl"/>
</dbReference>
<evidence type="ECO:0000256" key="2">
    <source>
        <dbReference type="ARBA" id="ARBA00022630"/>
    </source>
</evidence>
<dbReference type="OrthoDB" id="9792185at2"/>
<organism evidence="11 12">
    <name type="scientific">Litoreibacter arenae DSM 19593</name>
    <dbReference type="NCBI Taxonomy" id="1123360"/>
    <lineage>
        <taxon>Bacteria</taxon>
        <taxon>Pseudomonadati</taxon>
        <taxon>Pseudomonadota</taxon>
        <taxon>Alphaproteobacteria</taxon>
        <taxon>Rhodobacterales</taxon>
        <taxon>Roseobacteraceae</taxon>
        <taxon>Litoreibacter</taxon>
    </lineage>
</organism>